<reference evidence="3 4" key="1">
    <citation type="journal article" date="2012" name="Stand. Genomic Sci.">
        <title>Complete genome sequence of Terriglobus saanensis type strain SP1PR4(T), an Acidobacteria from tundra soil.</title>
        <authorList>
            <person name="Rawat S.R."/>
            <person name="Mannisto M.K."/>
            <person name="Starovoytov V."/>
            <person name="Goodwin L."/>
            <person name="Nolan M."/>
            <person name="Hauser L."/>
            <person name="Land M."/>
            <person name="Davenport K.W."/>
            <person name="Woyke T."/>
            <person name="Haggblom M.M."/>
        </authorList>
    </citation>
    <scope>NUCLEOTIDE SEQUENCE</scope>
    <source>
        <strain evidence="4">ATCC BAA-1853 / DSM 23119 / SP1PR4</strain>
    </source>
</reference>
<protein>
    <submittedName>
        <fullName evidence="3">ATP-dependent carboxylate-amine ligase domain protein ATP-grasp</fullName>
    </submittedName>
</protein>
<dbReference type="PANTHER" id="PTHR21621:SF0">
    <property type="entry name" value="BETA-CITRYLGLUTAMATE SYNTHASE B-RELATED"/>
    <property type="match status" value="1"/>
</dbReference>
<evidence type="ECO:0000313" key="3">
    <source>
        <dbReference type="EMBL" id="ADV82414.1"/>
    </source>
</evidence>
<dbReference type="GO" id="GO:0018169">
    <property type="term" value="F:ribosomal S6-glutamic acid ligase activity"/>
    <property type="evidence" value="ECO:0007669"/>
    <property type="project" value="TreeGrafter"/>
</dbReference>
<dbReference type="Gene3D" id="3.40.50.20">
    <property type="match status" value="1"/>
</dbReference>
<evidence type="ECO:0000313" key="4">
    <source>
        <dbReference type="Proteomes" id="UP000006844"/>
    </source>
</evidence>
<dbReference type="STRING" id="401053.AciPR4_1594"/>
<dbReference type="eggNOG" id="COG0189">
    <property type="taxonomic scope" value="Bacteria"/>
</dbReference>
<dbReference type="InterPro" id="IPR013815">
    <property type="entry name" value="ATP_grasp_subdomain_1"/>
</dbReference>
<dbReference type="Gene3D" id="3.30.1490.20">
    <property type="entry name" value="ATP-grasp fold, A domain"/>
    <property type="match status" value="1"/>
</dbReference>
<dbReference type="PANTHER" id="PTHR21621">
    <property type="entry name" value="RIBOSOMAL PROTEIN S6 MODIFICATION PROTEIN"/>
    <property type="match status" value="1"/>
</dbReference>
<organism evidence="3 4">
    <name type="scientific">Terriglobus saanensis (strain ATCC BAA-1853 / DSM 23119 / SP1PR4)</name>
    <dbReference type="NCBI Taxonomy" id="401053"/>
    <lineage>
        <taxon>Bacteria</taxon>
        <taxon>Pseudomonadati</taxon>
        <taxon>Acidobacteriota</taxon>
        <taxon>Terriglobia</taxon>
        <taxon>Terriglobales</taxon>
        <taxon>Acidobacteriaceae</taxon>
        <taxon>Terriglobus</taxon>
    </lineage>
</organism>
<keyword evidence="4" id="KW-1185">Reference proteome</keyword>
<name>E8V2J6_TERSS</name>
<dbReference type="HOGENOM" id="CLU_051652_0_0_0"/>
<keyword evidence="3" id="KW-0436">Ligase</keyword>
<dbReference type="GO" id="GO:0046872">
    <property type="term" value="F:metal ion binding"/>
    <property type="evidence" value="ECO:0007669"/>
    <property type="project" value="InterPro"/>
</dbReference>
<proteinExistence type="predicted"/>
<dbReference type="AlphaFoldDB" id="E8V2J6"/>
<dbReference type="GO" id="GO:0005737">
    <property type="term" value="C:cytoplasm"/>
    <property type="evidence" value="ECO:0007669"/>
    <property type="project" value="TreeGrafter"/>
</dbReference>
<dbReference type="SUPFAM" id="SSF56059">
    <property type="entry name" value="Glutathione synthetase ATP-binding domain-like"/>
    <property type="match status" value="1"/>
</dbReference>
<gene>
    <name evidence="3" type="ordered locus">AciPR4_1594</name>
</gene>
<evidence type="ECO:0000259" key="2">
    <source>
        <dbReference type="PROSITE" id="PS50975"/>
    </source>
</evidence>
<dbReference type="GO" id="GO:0005524">
    <property type="term" value="F:ATP binding"/>
    <property type="evidence" value="ECO:0007669"/>
    <property type="project" value="UniProtKB-UniRule"/>
</dbReference>
<dbReference type="Proteomes" id="UP000006844">
    <property type="component" value="Chromosome"/>
</dbReference>
<dbReference type="GO" id="GO:0009432">
    <property type="term" value="P:SOS response"/>
    <property type="evidence" value="ECO:0007669"/>
    <property type="project" value="TreeGrafter"/>
</dbReference>
<dbReference type="PROSITE" id="PS50975">
    <property type="entry name" value="ATP_GRASP"/>
    <property type="match status" value="1"/>
</dbReference>
<feature type="domain" description="ATP-grasp" evidence="2">
    <location>
        <begin position="118"/>
        <end position="327"/>
    </location>
</feature>
<keyword evidence="1" id="KW-0067">ATP-binding</keyword>
<dbReference type="KEGG" id="tsa:AciPR4_1594"/>
<dbReference type="EMBL" id="CP002467">
    <property type="protein sequence ID" value="ADV82414.1"/>
    <property type="molecule type" value="Genomic_DNA"/>
</dbReference>
<dbReference type="InterPro" id="IPR011761">
    <property type="entry name" value="ATP-grasp"/>
</dbReference>
<dbReference type="Gene3D" id="3.30.470.20">
    <property type="entry name" value="ATP-grasp fold, B domain"/>
    <property type="match status" value="1"/>
</dbReference>
<dbReference type="Pfam" id="PF02786">
    <property type="entry name" value="CPSase_L_D2"/>
    <property type="match status" value="1"/>
</dbReference>
<evidence type="ECO:0000256" key="1">
    <source>
        <dbReference type="PROSITE-ProRule" id="PRU00409"/>
    </source>
</evidence>
<keyword evidence="1" id="KW-0547">Nucleotide-binding</keyword>
<sequence>MTTQLEASISEKAPRNSGAPLAFLYEHPQWFNPIFSELEHRGVAFDRIFIPDHFYEIGKEQPTFKVLFNRMSPSANSRDHGSGIFHTLAYLEHLELHGVRVLNGVKAFRYEISKAAQHSLLQSLGIRFLPSRVIHRASQAVAAAEGLRYPVVVKANIGGSGKGIVRFDTKEQLKAAVDAGELDLGYDSIALVQEFIPARGGLITRVETLGGKYLYGIQVYLSGQTFDLCPADICQTSKGESLNNACVIEASKAGLKVEGYTPPAEVIHTIERIVQAAGIDVGGIEYIVDDRDGEIYYYDINALSNFVADAQRVIGFNPFESLADFLEEQVRSVR</sequence>
<accession>E8V2J6</accession>
<dbReference type="RefSeq" id="WP_013568147.1">
    <property type="nucleotide sequence ID" value="NC_014963.1"/>
</dbReference>
<dbReference type="InterPro" id="IPR005479">
    <property type="entry name" value="CPAse_ATP-bd"/>
</dbReference>